<dbReference type="EMBL" id="JAVTTO010000002">
    <property type="protein sequence ID" value="MDT7831897.1"/>
    <property type="molecule type" value="Genomic_DNA"/>
</dbReference>
<dbReference type="PANTHER" id="PTHR43245">
    <property type="entry name" value="BIFUNCTIONAL POLYMYXIN RESISTANCE PROTEIN ARNA"/>
    <property type="match status" value="1"/>
</dbReference>
<dbReference type="InterPro" id="IPR001509">
    <property type="entry name" value="Epimerase_deHydtase"/>
</dbReference>
<evidence type="ECO:0000313" key="3">
    <source>
        <dbReference type="Proteomes" id="UP001257277"/>
    </source>
</evidence>
<dbReference type="Proteomes" id="UP001257277">
    <property type="component" value="Unassembled WGS sequence"/>
</dbReference>
<dbReference type="PANTHER" id="PTHR43245:SF13">
    <property type="entry name" value="UDP-D-APIOSE_UDP-D-XYLOSE SYNTHASE 2"/>
    <property type="match status" value="1"/>
</dbReference>
<proteinExistence type="predicted"/>
<dbReference type="RefSeq" id="WP_349241152.1">
    <property type="nucleotide sequence ID" value="NZ_JAVTTO010000002.1"/>
</dbReference>
<dbReference type="PROSITE" id="PS51318">
    <property type="entry name" value="TAT"/>
    <property type="match status" value="1"/>
</dbReference>
<gene>
    <name evidence="2" type="ORF">RQM59_05865</name>
</gene>
<sequence>MSRSKSRRTFIKKGVLLGVGISLLGESLYACTANKTSEKLSILILGGTSFLGPHQIAYAISKGHSVSTFTRGKTKPTIHRDVFDKVEQLIGDRENDLSALENRHWDVVIDNSGRKTDWTRKTANLLKEKSGIYLYISSTGVYFPYTSGGIKEDAKVLLNTPKGVTDDVLKMSYDYGVMKANSELEAEKAFGVDRTIVVRPTYMFGPGDLTNRFIHWPIRLSKGGNILVPGKEDDPVQYIDVRDVAEWCIRLAENKTHGTFNAVGPSEPMTMQNFVKKAASTFDVNNHLIYIDDYDFLKKNKVHYIVPWIMQDAYSYGSARVSTEKAKKNGLTYRNLKKSIKETHDWWYSDALTDEIRERFEGNPNTVLAREEEILNKWKALTKN</sequence>
<evidence type="ECO:0000259" key="1">
    <source>
        <dbReference type="Pfam" id="PF01370"/>
    </source>
</evidence>
<dbReference type="Gene3D" id="3.40.50.720">
    <property type="entry name" value="NAD(P)-binding Rossmann-like Domain"/>
    <property type="match status" value="1"/>
</dbReference>
<evidence type="ECO:0000313" key="2">
    <source>
        <dbReference type="EMBL" id="MDT7831897.1"/>
    </source>
</evidence>
<reference evidence="2 3" key="1">
    <citation type="submission" date="2023-09" db="EMBL/GenBank/DDBJ databases">
        <title>Novel taxa isolated from Blanes Bay.</title>
        <authorList>
            <person name="Rey-Velasco X."/>
            <person name="Lucena T."/>
        </authorList>
    </citation>
    <scope>NUCLEOTIDE SEQUENCE [LARGE SCALE GENOMIC DNA]</scope>
    <source>
        <strain evidence="2 3">S356</strain>
    </source>
</reference>
<keyword evidence="3" id="KW-1185">Reference proteome</keyword>
<protein>
    <submittedName>
        <fullName evidence="2">NAD-dependent epimerase/dehydratase family protein</fullName>
    </submittedName>
</protein>
<organism evidence="2 3">
    <name type="scientific">Asprobacillus argus</name>
    <dbReference type="NCBI Taxonomy" id="3076534"/>
    <lineage>
        <taxon>Bacteria</taxon>
        <taxon>Pseudomonadati</taxon>
        <taxon>Bacteroidota</taxon>
        <taxon>Flavobacteriia</taxon>
        <taxon>Flavobacteriales</taxon>
        <taxon>Flavobacteriaceae</taxon>
        <taxon>Asprobacillus</taxon>
    </lineage>
</organism>
<name>A0ABU3LFR9_9FLAO</name>
<comment type="caution">
    <text evidence="2">The sequence shown here is derived from an EMBL/GenBank/DDBJ whole genome shotgun (WGS) entry which is preliminary data.</text>
</comment>
<dbReference type="Pfam" id="PF01370">
    <property type="entry name" value="Epimerase"/>
    <property type="match status" value="1"/>
</dbReference>
<dbReference type="InterPro" id="IPR036291">
    <property type="entry name" value="NAD(P)-bd_dom_sf"/>
</dbReference>
<dbReference type="InterPro" id="IPR050177">
    <property type="entry name" value="Lipid_A_modif_metabolic_enz"/>
</dbReference>
<accession>A0ABU3LFR9</accession>
<dbReference type="SUPFAM" id="SSF51735">
    <property type="entry name" value="NAD(P)-binding Rossmann-fold domains"/>
    <property type="match status" value="1"/>
</dbReference>
<dbReference type="InterPro" id="IPR006311">
    <property type="entry name" value="TAT_signal"/>
</dbReference>
<feature type="domain" description="NAD-dependent epimerase/dehydratase" evidence="1">
    <location>
        <begin position="42"/>
        <end position="261"/>
    </location>
</feature>